<dbReference type="AlphaFoldDB" id="A8TU95"/>
<dbReference type="EMBL" id="EU072929">
    <property type="protein sequence ID" value="ABW74481.1"/>
    <property type="molecule type" value="mRNA"/>
</dbReference>
<feature type="compositionally biased region" description="Basic and acidic residues" evidence="1">
    <location>
        <begin position="18"/>
        <end position="37"/>
    </location>
</feature>
<proteinExistence type="evidence at transcript level"/>
<feature type="non-terminal residue" evidence="2">
    <location>
        <position position="1"/>
    </location>
</feature>
<name>A8TU95_PAESU</name>
<protein>
    <submittedName>
        <fullName evidence="3">DNA repair protein</fullName>
    </submittedName>
</protein>
<evidence type="ECO:0000256" key="1">
    <source>
        <dbReference type="SAM" id="MobiDB-lite"/>
    </source>
</evidence>
<organism evidence="2">
    <name type="scientific">Paeonia suffruticosa</name>
    <name type="common">Tree peony</name>
    <name type="synonym">Paeonia moutan</name>
    <dbReference type="NCBI Taxonomy" id="45171"/>
    <lineage>
        <taxon>Eukaryota</taxon>
        <taxon>Viridiplantae</taxon>
        <taxon>Streptophyta</taxon>
        <taxon>Embryophyta</taxon>
        <taxon>Tracheophyta</taxon>
        <taxon>Spermatophyta</taxon>
        <taxon>Magnoliopsida</taxon>
        <taxon>eudicotyledons</taxon>
        <taxon>Gunneridae</taxon>
        <taxon>Pentapetalae</taxon>
        <taxon>Saxifragales</taxon>
        <taxon>Paeoniaceae</taxon>
        <taxon>Paeonia</taxon>
    </lineage>
</organism>
<feature type="region of interest" description="Disordered" evidence="1">
    <location>
        <begin position="18"/>
        <end position="44"/>
    </location>
</feature>
<dbReference type="EMBL" id="EU091152">
    <property type="protein sequence ID" value="ABW86617.1"/>
    <property type="molecule type" value="mRNA"/>
</dbReference>
<sequence>AMACKRIYEAELERIESDSSRKNKKLKTGESEVKTSDDVAGGYDSDQTIEMSQEEIDLAYKNIVSKACK</sequence>
<reference evidence="2" key="1">
    <citation type="journal article" date="2008" name="For. Stud. China">
        <title>Identification of differentially expressed genes associated with bud dormancy release in tree peony (Paeonia suffruticosa) by suppression subtractive hybridization.</title>
        <authorList>
            <person name="Huang X."/>
            <person name="Zheng G.S."/>
            <person name="Dai S.I."/>
            <person name="Gai S.P."/>
        </authorList>
    </citation>
    <scope>NUCLEOTIDE SEQUENCE</scope>
    <source>
        <tissue evidence="2">Flower bud</tissue>
    </source>
</reference>
<accession>A8TU95</accession>
<evidence type="ECO:0000313" key="2">
    <source>
        <dbReference type="EMBL" id="ABW74481.1"/>
    </source>
</evidence>
<evidence type="ECO:0000313" key="3">
    <source>
        <dbReference type="EMBL" id="ABW86617.1"/>
    </source>
</evidence>